<keyword evidence="4" id="KW-0597">Phosphoprotein</keyword>
<sequence length="476" mass="51465">MTTFSLKHVLAAWDARELDLKWALVGRIALIAILCAAGAAAYAMHDVAAKTRQRNAETAGEVHKQLRLQLLRIERAADIPVRFPDWEIVTRYALQPGQCVQLIPAETGPTRSSCVGVEPHALAAPDWFATLYRSLFFAGSTVRLPLEHQGSRRGIVEADIDPHAVVGSAWIVLKQVSGALAAMTVVLCVLVYGAVAHALRPANEILVGIDRVAQGDLAWRLPSFRLRELRRIATVFNALAGHLQLATRERAELARRLIDAQEQERRWLSLELHDDVAQRLTALSLLARSIQDGARSAAPSVSTESAELASMASDAVRALRITLASLRPPEIDDLGLRIALRSLIAAQAQRASGRIQVALRADAQVDRLPSEAAAHVYRIVQEGLTNAVRHAAARNVAIALNVVETDGGADVRLDFADDGSGAPAEVLERPRPGLGLLGMRDRVHALGGQIVTETSPGGGFRLRVRFRAALAAREVS</sequence>
<dbReference type="SUPFAM" id="SSF55874">
    <property type="entry name" value="ATPase domain of HSP90 chaperone/DNA topoisomerase II/histidine kinase"/>
    <property type="match status" value="1"/>
</dbReference>
<dbReference type="Gene3D" id="3.30.565.10">
    <property type="entry name" value="Histidine kinase-like ATPase, C-terminal domain"/>
    <property type="match status" value="1"/>
</dbReference>
<dbReference type="SMART" id="SM00387">
    <property type="entry name" value="HATPase_c"/>
    <property type="match status" value="1"/>
</dbReference>
<dbReference type="InterPro" id="IPR011712">
    <property type="entry name" value="Sig_transdc_His_kin_sub3_dim/P"/>
</dbReference>
<dbReference type="PANTHER" id="PTHR24421">
    <property type="entry name" value="NITRATE/NITRITE SENSOR PROTEIN NARX-RELATED"/>
    <property type="match status" value="1"/>
</dbReference>
<keyword evidence="5" id="KW-0808">Transferase</keyword>
<dbReference type="AlphaFoldDB" id="B1LT39"/>
<evidence type="ECO:0000256" key="7">
    <source>
        <dbReference type="ARBA" id="ARBA00023012"/>
    </source>
</evidence>
<dbReference type="Pfam" id="PF02518">
    <property type="entry name" value="HATPase_c"/>
    <property type="match status" value="1"/>
</dbReference>
<dbReference type="GO" id="GO:0046983">
    <property type="term" value="F:protein dimerization activity"/>
    <property type="evidence" value="ECO:0007669"/>
    <property type="project" value="InterPro"/>
</dbReference>
<evidence type="ECO:0000256" key="2">
    <source>
        <dbReference type="ARBA" id="ARBA00004370"/>
    </source>
</evidence>
<dbReference type="InterPro" id="IPR036890">
    <property type="entry name" value="HATPase_C_sf"/>
</dbReference>
<evidence type="ECO:0000256" key="8">
    <source>
        <dbReference type="SAM" id="Phobius"/>
    </source>
</evidence>
<dbReference type="KEGG" id="mrd:Mrad2831_0321"/>
<evidence type="ECO:0000256" key="6">
    <source>
        <dbReference type="ARBA" id="ARBA00022777"/>
    </source>
</evidence>
<comment type="subcellular location">
    <subcellularLocation>
        <location evidence="2">Membrane</location>
    </subcellularLocation>
</comment>
<dbReference type="GeneID" id="6136163"/>
<keyword evidence="8" id="KW-0472">Membrane</keyword>
<dbReference type="PROSITE" id="PS50885">
    <property type="entry name" value="HAMP"/>
    <property type="match status" value="1"/>
</dbReference>
<dbReference type="OrthoDB" id="9778496at2"/>
<proteinExistence type="predicted"/>
<dbReference type="PANTHER" id="PTHR24421:SF58">
    <property type="entry name" value="SIGNAL TRANSDUCTION HISTIDINE-PROTEIN KINASE_PHOSPHATASE UHPB"/>
    <property type="match status" value="1"/>
</dbReference>
<feature type="domain" description="Histidine kinase" evidence="9">
    <location>
        <begin position="271"/>
        <end position="470"/>
    </location>
</feature>
<dbReference type="GO" id="GO:0016020">
    <property type="term" value="C:membrane"/>
    <property type="evidence" value="ECO:0007669"/>
    <property type="project" value="UniProtKB-SubCell"/>
</dbReference>
<dbReference type="HOGENOM" id="CLU_045360_1_0_5"/>
<dbReference type="RefSeq" id="WP_012317343.1">
    <property type="nucleotide sequence ID" value="NC_010505.1"/>
</dbReference>
<evidence type="ECO:0000256" key="3">
    <source>
        <dbReference type="ARBA" id="ARBA00012438"/>
    </source>
</evidence>
<evidence type="ECO:0000256" key="4">
    <source>
        <dbReference type="ARBA" id="ARBA00022553"/>
    </source>
</evidence>
<name>B1LT39_METRJ</name>
<keyword evidence="7" id="KW-0902">Two-component regulatory system</keyword>
<evidence type="ECO:0000313" key="11">
    <source>
        <dbReference type="EMBL" id="ACB22345.1"/>
    </source>
</evidence>
<dbReference type="eggNOG" id="COG4585">
    <property type="taxonomic scope" value="Bacteria"/>
</dbReference>
<dbReference type="GO" id="GO:0000155">
    <property type="term" value="F:phosphorelay sensor kinase activity"/>
    <property type="evidence" value="ECO:0007669"/>
    <property type="project" value="InterPro"/>
</dbReference>
<reference evidence="11 12" key="1">
    <citation type="submission" date="2008-03" db="EMBL/GenBank/DDBJ databases">
        <title>Complete sequence of chromosome of Methylobacterium radiotolerans JCM 2831.</title>
        <authorList>
            <consortium name="US DOE Joint Genome Institute"/>
            <person name="Copeland A."/>
            <person name="Lucas S."/>
            <person name="Lapidus A."/>
            <person name="Glavina del Rio T."/>
            <person name="Dalin E."/>
            <person name="Tice H."/>
            <person name="Bruce D."/>
            <person name="Goodwin L."/>
            <person name="Pitluck S."/>
            <person name="Kiss H."/>
            <person name="Brettin T."/>
            <person name="Detter J.C."/>
            <person name="Han C."/>
            <person name="Kuske C.R."/>
            <person name="Schmutz J."/>
            <person name="Larimer F."/>
            <person name="Land M."/>
            <person name="Hauser L."/>
            <person name="Kyrpides N."/>
            <person name="Mikhailova N."/>
            <person name="Marx C.J."/>
            <person name="Richardson P."/>
        </authorList>
    </citation>
    <scope>NUCLEOTIDE SEQUENCE [LARGE SCALE GENOMIC DNA]</scope>
    <source>
        <strain evidence="12">ATCC 27329 / DSM 1819 / JCM 2831 / NBRC 15690 / NCIMB 10815 / 0-1</strain>
    </source>
</reference>
<feature type="domain" description="HAMP" evidence="10">
    <location>
        <begin position="196"/>
        <end position="248"/>
    </location>
</feature>
<organism evidence="11 12">
    <name type="scientific">Methylobacterium radiotolerans (strain ATCC 27329 / DSM 1819 / JCM 2831 / NBRC 15690 / NCIMB 10815 / 0-1)</name>
    <dbReference type="NCBI Taxonomy" id="426355"/>
    <lineage>
        <taxon>Bacteria</taxon>
        <taxon>Pseudomonadati</taxon>
        <taxon>Pseudomonadota</taxon>
        <taxon>Alphaproteobacteria</taxon>
        <taxon>Hyphomicrobiales</taxon>
        <taxon>Methylobacteriaceae</taxon>
        <taxon>Methylobacterium</taxon>
    </lineage>
</organism>
<feature type="transmembrane region" description="Helical" evidence="8">
    <location>
        <begin position="20"/>
        <end position="44"/>
    </location>
</feature>
<dbReference type="InterPro" id="IPR003594">
    <property type="entry name" value="HATPase_dom"/>
</dbReference>
<dbReference type="InterPro" id="IPR005467">
    <property type="entry name" value="His_kinase_dom"/>
</dbReference>
<evidence type="ECO:0000259" key="10">
    <source>
        <dbReference type="PROSITE" id="PS50885"/>
    </source>
</evidence>
<dbReference type="Pfam" id="PF07730">
    <property type="entry name" value="HisKA_3"/>
    <property type="match status" value="1"/>
</dbReference>
<dbReference type="Proteomes" id="UP000006589">
    <property type="component" value="Chromosome"/>
</dbReference>
<dbReference type="SMART" id="SM00304">
    <property type="entry name" value="HAMP"/>
    <property type="match status" value="1"/>
</dbReference>
<gene>
    <name evidence="11" type="ordered locus">Mrad2831_0321</name>
</gene>
<dbReference type="Gene3D" id="1.20.5.1930">
    <property type="match status" value="1"/>
</dbReference>
<dbReference type="EC" id="2.7.13.3" evidence="3"/>
<dbReference type="InterPro" id="IPR003660">
    <property type="entry name" value="HAMP_dom"/>
</dbReference>
<dbReference type="InterPro" id="IPR050482">
    <property type="entry name" value="Sensor_HK_TwoCompSys"/>
</dbReference>
<dbReference type="CDD" id="cd06225">
    <property type="entry name" value="HAMP"/>
    <property type="match status" value="1"/>
</dbReference>
<dbReference type="EMBL" id="CP001001">
    <property type="protein sequence ID" value="ACB22345.1"/>
    <property type="molecule type" value="Genomic_DNA"/>
</dbReference>
<keyword evidence="8" id="KW-0812">Transmembrane</keyword>
<evidence type="ECO:0000259" key="9">
    <source>
        <dbReference type="PROSITE" id="PS50109"/>
    </source>
</evidence>
<evidence type="ECO:0000313" key="12">
    <source>
        <dbReference type="Proteomes" id="UP000006589"/>
    </source>
</evidence>
<accession>B1LT39</accession>
<keyword evidence="6 11" id="KW-0418">Kinase</keyword>
<keyword evidence="8" id="KW-1133">Transmembrane helix</keyword>
<dbReference type="PROSITE" id="PS50109">
    <property type="entry name" value="HIS_KIN"/>
    <property type="match status" value="1"/>
</dbReference>
<feature type="transmembrane region" description="Helical" evidence="8">
    <location>
        <begin position="179"/>
        <end position="199"/>
    </location>
</feature>
<evidence type="ECO:0000256" key="1">
    <source>
        <dbReference type="ARBA" id="ARBA00000085"/>
    </source>
</evidence>
<comment type="catalytic activity">
    <reaction evidence="1">
        <text>ATP + protein L-histidine = ADP + protein N-phospho-L-histidine.</text>
        <dbReference type="EC" id="2.7.13.3"/>
    </reaction>
</comment>
<protein>
    <recommendedName>
        <fullName evidence="3">histidine kinase</fullName>
        <ecNumber evidence="3">2.7.13.3</ecNumber>
    </recommendedName>
</protein>
<evidence type="ECO:0000256" key="5">
    <source>
        <dbReference type="ARBA" id="ARBA00022679"/>
    </source>
</evidence>
<dbReference type="CDD" id="cd16917">
    <property type="entry name" value="HATPase_UhpB-NarQ-NarX-like"/>
    <property type="match status" value="1"/>
</dbReference>
<dbReference type="PATRIC" id="fig|426355.14.peg.347"/>
<dbReference type="STRING" id="426355.Mrad2831_0321"/>